<dbReference type="InterPro" id="IPR006073">
    <property type="entry name" value="GTP-bd"/>
</dbReference>
<comment type="caution">
    <text evidence="12">The sequence shown here is derived from an EMBL/GenBank/DDBJ whole genome shotgun (WGS) entry which is preliminary data.</text>
</comment>
<evidence type="ECO:0000256" key="4">
    <source>
        <dbReference type="ARBA" id="ARBA00022723"/>
    </source>
</evidence>
<dbReference type="AlphaFoldDB" id="A0A9D1D373"/>
<reference evidence="12" key="1">
    <citation type="submission" date="2020-10" db="EMBL/GenBank/DDBJ databases">
        <authorList>
            <person name="Gilroy R."/>
        </authorList>
    </citation>
    <scope>NUCLEOTIDE SEQUENCE</scope>
    <source>
        <strain evidence="12">ChiGjej1B1-2707</strain>
    </source>
</reference>
<keyword evidence="9 10" id="KW-0131">Cell cycle</keyword>
<dbReference type="NCBIfam" id="TIGR00231">
    <property type="entry name" value="small_GTP"/>
    <property type="match status" value="1"/>
</dbReference>
<dbReference type="NCBIfam" id="TIGR03598">
    <property type="entry name" value="GTPase_YsxC"/>
    <property type="match status" value="1"/>
</dbReference>
<proteinExistence type="inferred from homology"/>
<evidence type="ECO:0000256" key="8">
    <source>
        <dbReference type="ARBA" id="ARBA00023210"/>
    </source>
</evidence>
<keyword evidence="6" id="KW-0460">Magnesium</keyword>
<comment type="function">
    <text evidence="10">Necessary for normal cell division and for the maintenance of normal septation.</text>
</comment>
<keyword evidence="4" id="KW-0479">Metal-binding</keyword>
<keyword evidence="3 10" id="KW-0132">Cell division</keyword>
<evidence type="ECO:0000256" key="5">
    <source>
        <dbReference type="ARBA" id="ARBA00022741"/>
    </source>
</evidence>
<dbReference type="InterPro" id="IPR005225">
    <property type="entry name" value="Small_GTP-bd"/>
</dbReference>
<dbReference type="Proteomes" id="UP000824261">
    <property type="component" value="Unassembled WGS sequence"/>
</dbReference>
<dbReference type="PANTHER" id="PTHR11649">
    <property type="entry name" value="MSS1/TRME-RELATED GTP-BINDING PROTEIN"/>
    <property type="match status" value="1"/>
</dbReference>
<evidence type="ECO:0000256" key="9">
    <source>
        <dbReference type="ARBA" id="ARBA00023306"/>
    </source>
</evidence>
<dbReference type="GO" id="GO:0046872">
    <property type="term" value="F:metal ion binding"/>
    <property type="evidence" value="ECO:0007669"/>
    <property type="project" value="UniProtKB-KW"/>
</dbReference>
<keyword evidence="7 10" id="KW-0342">GTP-binding</keyword>
<reference evidence="12" key="2">
    <citation type="journal article" date="2021" name="PeerJ">
        <title>Extensive microbial diversity within the chicken gut microbiome revealed by metagenomics and culture.</title>
        <authorList>
            <person name="Gilroy R."/>
            <person name="Ravi A."/>
            <person name="Getino M."/>
            <person name="Pursley I."/>
            <person name="Horton D.L."/>
            <person name="Alikhan N.F."/>
            <person name="Baker D."/>
            <person name="Gharbi K."/>
            <person name="Hall N."/>
            <person name="Watson M."/>
            <person name="Adriaenssens E.M."/>
            <person name="Foster-Nyarko E."/>
            <person name="Jarju S."/>
            <person name="Secka A."/>
            <person name="Antonio M."/>
            <person name="Oren A."/>
            <person name="Chaudhuri R.R."/>
            <person name="La Ragione R."/>
            <person name="Hildebrand F."/>
            <person name="Pallen M.J."/>
        </authorList>
    </citation>
    <scope>NUCLEOTIDE SEQUENCE</scope>
    <source>
        <strain evidence="12">ChiGjej1B1-2707</strain>
    </source>
</reference>
<organism evidence="12 13">
    <name type="scientific">Candidatus Aveggerthella stercoripullorum</name>
    <dbReference type="NCBI Taxonomy" id="2840688"/>
    <lineage>
        <taxon>Bacteria</taxon>
        <taxon>Bacillati</taxon>
        <taxon>Actinomycetota</taxon>
        <taxon>Coriobacteriia</taxon>
        <taxon>Eggerthellales</taxon>
        <taxon>Eggerthellaceae</taxon>
        <taxon>Eggerthellaceae incertae sedis</taxon>
        <taxon>Candidatus Aveggerthella</taxon>
    </lineage>
</organism>
<evidence type="ECO:0000256" key="3">
    <source>
        <dbReference type="ARBA" id="ARBA00022618"/>
    </source>
</evidence>
<dbReference type="SUPFAM" id="SSF52540">
    <property type="entry name" value="P-loop containing nucleoside triphosphate hydrolases"/>
    <property type="match status" value="1"/>
</dbReference>
<evidence type="ECO:0000259" key="11">
    <source>
        <dbReference type="PROSITE" id="PS51706"/>
    </source>
</evidence>
<evidence type="ECO:0000313" key="13">
    <source>
        <dbReference type="Proteomes" id="UP000824261"/>
    </source>
</evidence>
<dbReference type="CDD" id="cd01876">
    <property type="entry name" value="YihA_EngB"/>
    <property type="match status" value="1"/>
</dbReference>
<keyword evidence="8 10" id="KW-0717">Septation</keyword>
<evidence type="ECO:0000256" key="6">
    <source>
        <dbReference type="ARBA" id="ARBA00022842"/>
    </source>
</evidence>
<dbReference type="GO" id="GO:0005525">
    <property type="term" value="F:GTP binding"/>
    <property type="evidence" value="ECO:0007669"/>
    <property type="project" value="UniProtKB-UniRule"/>
</dbReference>
<keyword evidence="5 10" id="KW-0547">Nucleotide-binding</keyword>
<evidence type="ECO:0000256" key="2">
    <source>
        <dbReference type="ARBA" id="ARBA00009638"/>
    </source>
</evidence>
<dbReference type="PANTHER" id="PTHR11649:SF13">
    <property type="entry name" value="ENGB-TYPE G DOMAIN-CONTAINING PROTEIN"/>
    <property type="match status" value="1"/>
</dbReference>
<feature type="domain" description="EngB-type G" evidence="11">
    <location>
        <begin position="24"/>
        <end position="195"/>
    </location>
</feature>
<dbReference type="Pfam" id="PF01926">
    <property type="entry name" value="MMR_HSR1"/>
    <property type="match status" value="1"/>
</dbReference>
<dbReference type="HAMAP" id="MF_00321">
    <property type="entry name" value="GTPase_EngB"/>
    <property type="match status" value="1"/>
</dbReference>
<evidence type="ECO:0000256" key="1">
    <source>
        <dbReference type="ARBA" id="ARBA00001946"/>
    </source>
</evidence>
<protein>
    <recommendedName>
        <fullName evidence="10">Probable GTP-binding protein EngB</fullName>
    </recommendedName>
</protein>
<dbReference type="InterPro" id="IPR019987">
    <property type="entry name" value="GTP-bd_ribosome_bio_YsxC"/>
</dbReference>
<dbReference type="Gene3D" id="3.40.50.300">
    <property type="entry name" value="P-loop containing nucleotide triphosphate hydrolases"/>
    <property type="match status" value="1"/>
</dbReference>
<dbReference type="GO" id="GO:0005829">
    <property type="term" value="C:cytosol"/>
    <property type="evidence" value="ECO:0007669"/>
    <property type="project" value="TreeGrafter"/>
</dbReference>
<dbReference type="PROSITE" id="PS51706">
    <property type="entry name" value="G_ENGB"/>
    <property type="match status" value="1"/>
</dbReference>
<dbReference type="InterPro" id="IPR027417">
    <property type="entry name" value="P-loop_NTPase"/>
</dbReference>
<evidence type="ECO:0000256" key="10">
    <source>
        <dbReference type="HAMAP-Rule" id="MF_00321"/>
    </source>
</evidence>
<gene>
    <name evidence="10" type="primary">engB</name>
    <name evidence="12" type="ORF">IAA69_04655</name>
</gene>
<accession>A0A9D1D373</accession>
<comment type="cofactor">
    <cofactor evidence="1">
        <name>Mg(2+)</name>
        <dbReference type="ChEBI" id="CHEBI:18420"/>
    </cofactor>
</comment>
<dbReference type="EMBL" id="DVGB01000057">
    <property type="protein sequence ID" value="HIR01535.1"/>
    <property type="molecule type" value="Genomic_DNA"/>
</dbReference>
<comment type="similarity">
    <text evidence="2 10">Belongs to the TRAFAC class TrmE-Era-EngA-EngB-Septin-like GTPase superfamily. EngB GTPase family.</text>
</comment>
<evidence type="ECO:0000256" key="7">
    <source>
        <dbReference type="ARBA" id="ARBA00023134"/>
    </source>
</evidence>
<sequence>MSINYHLAKFTASYGTSAQLPDSVRPEVSFVGRSNVGKSSIMNKIFRRKNLVKVSSTPGKTRSINFFECDWVDFVDLPGYGYAKVAKSEKDRWAELMGVYFGDERRFALVVSLIDIRHAASALDEQMIAYLKRFDFPFIVVFTKSDKLGKNAAAKQAAALRKQLDIPADRTVLTSSLKGDGIDALRKMIEEACRIEVEHHGQAS</sequence>
<dbReference type="GO" id="GO:0000917">
    <property type="term" value="P:division septum assembly"/>
    <property type="evidence" value="ECO:0007669"/>
    <property type="project" value="UniProtKB-KW"/>
</dbReference>
<dbReference type="InterPro" id="IPR030393">
    <property type="entry name" value="G_ENGB_dom"/>
</dbReference>
<name>A0A9D1D373_9ACTN</name>
<evidence type="ECO:0000313" key="12">
    <source>
        <dbReference type="EMBL" id="HIR01535.1"/>
    </source>
</evidence>